<keyword evidence="2" id="KW-1185">Reference proteome</keyword>
<evidence type="ECO:0000313" key="2">
    <source>
        <dbReference type="Proteomes" id="UP001057375"/>
    </source>
</evidence>
<organism evidence="1 2">
    <name type="scientific">Aduncisulcus paluster</name>
    <dbReference type="NCBI Taxonomy" id="2918883"/>
    <lineage>
        <taxon>Eukaryota</taxon>
        <taxon>Metamonada</taxon>
        <taxon>Carpediemonas-like organisms</taxon>
        <taxon>Aduncisulcus</taxon>
    </lineage>
</organism>
<gene>
    <name evidence="1" type="ORF">ADUPG1_001990</name>
</gene>
<feature type="non-terminal residue" evidence="1">
    <location>
        <position position="158"/>
    </location>
</feature>
<sequence>LDFSNNSISDVSVLIGTRRMYDSDTLLSININNNNFCDIEGVVAELKSFFPNLTIVEPYTSQSCMCTDHVSFSDHQQCRELYPDEWIVDCWKGYYWDMSTNSCVIACPSKYSSPDGISCIADYSVMYDFYNIALMCEKSGSSISILHEGADHVICECQ</sequence>
<dbReference type="EMBL" id="BQXS01002065">
    <property type="protein sequence ID" value="GKT31353.1"/>
    <property type="molecule type" value="Genomic_DNA"/>
</dbReference>
<reference evidence="1" key="1">
    <citation type="submission" date="2022-03" db="EMBL/GenBank/DDBJ databases">
        <title>Draft genome sequence of Aduncisulcus paluster, a free-living microaerophilic Fornicata.</title>
        <authorList>
            <person name="Yuyama I."/>
            <person name="Kume K."/>
            <person name="Tamura T."/>
            <person name="Inagaki Y."/>
            <person name="Hashimoto T."/>
        </authorList>
    </citation>
    <scope>NUCLEOTIDE SEQUENCE</scope>
    <source>
        <strain evidence="1">NY0171</strain>
    </source>
</reference>
<accession>A0ABQ5KFN7</accession>
<feature type="non-terminal residue" evidence="1">
    <location>
        <position position="1"/>
    </location>
</feature>
<comment type="caution">
    <text evidence="1">The sequence shown here is derived from an EMBL/GenBank/DDBJ whole genome shotgun (WGS) entry which is preliminary data.</text>
</comment>
<protein>
    <submittedName>
        <fullName evidence="1">Uncharacterized protein</fullName>
    </submittedName>
</protein>
<dbReference type="Proteomes" id="UP001057375">
    <property type="component" value="Unassembled WGS sequence"/>
</dbReference>
<evidence type="ECO:0000313" key="1">
    <source>
        <dbReference type="EMBL" id="GKT31353.1"/>
    </source>
</evidence>
<proteinExistence type="predicted"/>
<name>A0ABQ5KFN7_9EUKA</name>